<gene>
    <name evidence="2" type="ORF">SAMN02927914_05265</name>
</gene>
<proteinExistence type="predicted"/>
<dbReference type="Proteomes" id="UP000198588">
    <property type="component" value="Unassembled WGS sequence"/>
</dbReference>
<reference evidence="2 3" key="1">
    <citation type="submission" date="2016-10" db="EMBL/GenBank/DDBJ databases">
        <authorList>
            <person name="de Groot N.N."/>
        </authorList>
    </citation>
    <scope>NUCLEOTIDE SEQUENCE [LARGE SCALE GENOMIC DNA]</scope>
    <source>
        <strain evidence="2 3">CGMCC 1.12097</strain>
    </source>
</reference>
<sequence>MSAGLARIFTSHPAKVGETYFGHMAFAAWFSSRLLMAAGAALVHAFLPFLFETTASRIVRELYERTHNRGKHAIKEPAALMDRA</sequence>
<dbReference type="AlphaFoldDB" id="A0A1G5ZKN5"/>
<keyword evidence="1" id="KW-0472">Membrane</keyword>
<name>A0A1G5ZKN5_9HYPH</name>
<evidence type="ECO:0000256" key="1">
    <source>
        <dbReference type="SAM" id="Phobius"/>
    </source>
</evidence>
<organism evidence="2 3">
    <name type="scientific">Mesorhizobium qingshengii</name>
    <dbReference type="NCBI Taxonomy" id="1165689"/>
    <lineage>
        <taxon>Bacteria</taxon>
        <taxon>Pseudomonadati</taxon>
        <taxon>Pseudomonadota</taxon>
        <taxon>Alphaproteobacteria</taxon>
        <taxon>Hyphomicrobiales</taxon>
        <taxon>Phyllobacteriaceae</taxon>
        <taxon>Mesorhizobium</taxon>
    </lineage>
</organism>
<protein>
    <recommendedName>
        <fullName evidence="4">Type 1 capsular polysaccharide biosynthesis protein J</fullName>
    </recommendedName>
</protein>
<dbReference type="OrthoDB" id="7652114at2"/>
<keyword evidence="1" id="KW-1133">Transmembrane helix</keyword>
<dbReference type="EMBL" id="FMXM01000021">
    <property type="protein sequence ID" value="SDA94863.1"/>
    <property type="molecule type" value="Genomic_DNA"/>
</dbReference>
<feature type="transmembrane region" description="Helical" evidence="1">
    <location>
        <begin position="26"/>
        <end position="51"/>
    </location>
</feature>
<evidence type="ECO:0008006" key="4">
    <source>
        <dbReference type="Google" id="ProtNLM"/>
    </source>
</evidence>
<accession>A0A1G5ZKN5</accession>
<evidence type="ECO:0000313" key="2">
    <source>
        <dbReference type="EMBL" id="SDA94863.1"/>
    </source>
</evidence>
<evidence type="ECO:0000313" key="3">
    <source>
        <dbReference type="Proteomes" id="UP000198588"/>
    </source>
</evidence>
<dbReference type="InterPro" id="IPR045936">
    <property type="entry name" value="DUF6356"/>
</dbReference>
<dbReference type="Pfam" id="PF19883">
    <property type="entry name" value="DUF6356"/>
    <property type="match status" value="1"/>
</dbReference>
<dbReference type="RefSeq" id="WP_091584328.1">
    <property type="nucleotide sequence ID" value="NZ_FMXM01000021.1"/>
</dbReference>
<dbReference type="STRING" id="1165689.SAMN02927914_05265"/>
<keyword evidence="1" id="KW-0812">Transmembrane</keyword>